<name>A0A239BAA7_9ACTN</name>
<dbReference type="SUPFAM" id="SSF51679">
    <property type="entry name" value="Bacterial luciferase-like"/>
    <property type="match status" value="1"/>
</dbReference>
<organism evidence="1 2">
    <name type="scientific">Actinoplanes regularis</name>
    <dbReference type="NCBI Taxonomy" id="52697"/>
    <lineage>
        <taxon>Bacteria</taxon>
        <taxon>Bacillati</taxon>
        <taxon>Actinomycetota</taxon>
        <taxon>Actinomycetes</taxon>
        <taxon>Micromonosporales</taxon>
        <taxon>Micromonosporaceae</taxon>
        <taxon>Actinoplanes</taxon>
    </lineage>
</organism>
<gene>
    <name evidence="1" type="ORF">SAMN06264365_10930</name>
</gene>
<keyword evidence="2" id="KW-1185">Reference proteome</keyword>
<dbReference type="GO" id="GO:0016705">
    <property type="term" value="F:oxidoreductase activity, acting on paired donors, with incorporation or reduction of molecular oxygen"/>
    <property type="evidence" value="ECO:0007669"/>
    <property type="project" value="InterPro"/>
</dbReference>
<evidence type="ECO:0000313" key="1">
    <source>
        <dbReference type="EMBL" id="SNS04084.1"/>
    </source>
</evidence>
<dbReference type="InterPro" id="IPR036661">
    <property type="entry name" value="Luciferase-like_sf"/>
</dbReference>
<dbReference type="AlphaFoldDB" id="A0A239BAA7"/>
<sequence>MGAAIGDRGVEFPAYGLDRDASGTLLRASVAAMRRLWADDFPTLNTPYGTLQNAGMLPRPAGGRVSPC</sequence>
<dbReference type="EMBL" id="FZNR01000009">
    <property type="protein sequence ID" value="SNS04084.1"/>
    <property type="molecule type" value="Genomic_DNA"/>
</dbReference>
<dbReference type="Proteomes" id="UP000198415">
    <property type="component" value="Unassembled WGS sequence"/>
</dbReference>
<evidence type="ECO:0008006" key="3">
    <source>
        <dbReference type="Google" id="ProtNLM"/>
    </source>
</evidence>
<accession>A0A239BAA7</accession>
<dbReference type="Gene3D" id="3.20.20.30">
    <property type="entry name" value="Luciferase-like domain"/>
    <property type="match status" value="1"/>
</dbReference>
<reference evidence="1 2" key="1">
    <citation type="submission" date="2017-06" db="EMBL/GenBank/DDBJ databases">
        <authorList>
            <person name="Kim H.J."/>
            <person name="Triplett B.A."/>
        </authorList>
    </citation>
    <scope>NUCLEOTIDE SEQUENCE [LARGE SCALE GENOMIC DNA]</scope>
    <source>
        <strain evidence="1 2">DSM 43151</strain>
    </source>
</reference>
<protein>
    <recommendedName>
        <fullName evidence="3">Luciferase-like monooxygenase</fullName>
    </recommendedName>
</protein>
<proteinExistence type="predicted"/>
<evidence type="ECO:0000313" key="2">
    <source>
        <dbReference type="Proteomes" id="UP000198415"/>
    </source>
</evidence>